<name>A0ABR7DIX5_9BACT</name>
<dbReference type="InterPro" id="IPR055170">
    <property type="entry name" value="GFO_IDH_MocA-like_dom"/>
</dbReference>
<evidence type="ECO:0000313" key="4">
    <source>
        <dbReference type="Proteomes" id="UP000651475"/>
    </source>
</evidence>
<dbReference type="PANTHER" id="PTHR43054:SF1">
    <property type="entry name" value="SCYLLO-INOSITOL 2-DEHYDROGENASE (NADP(+)) IOLU"/>
    <property type="match status" value="1"/>
</dbReference>
<dbReference type="SUPFAM" id="SSF51735">
    <property type="entry name" value="NAD(P)-binding Rossmann-fold domains"/>
    <property type="match status" value="1"/>
</dbReference>
<dbReference type="Pfam" id="PF01408">
    <property type="entry name" value="GFO_IDH_MocA"/>
    <property type="match status" value="1"/>
</dbReference>
<accession>A0ABR7DIX5</accession>
<evidence type="ECO:0000313" key="3">
    <source>
        <dbReference type="EMBL" id="MBC5631391.1"/>
    </source>
</evidence>
<reference evidence="3 4" key="1">
    <citation type="submission" date="2020-08" db="EMBL/GenBank/DDBJ databases">
        <title>Genome public.</title>
        <authorList>
            <person name="Liu C."/>
            <person name="Sun Q."/>
        </authorList>
    </citation>
    <scope>NUCLEOTIDE SEQUENCE [LARGE SCALE GENOMIC DNA]</scope>
    <source>
        <strain evidence="3 4">NSJ-79</strain>
    </source>
</reference>
<dbReference type="Pfam" id="PF22725">
    <property type="entry name" value="GFO_IDH_MocA_C3"/>
    <property type="match status" value="1"/>
</dbReference>
<proteinExistence type="predicted"/>
<dbReference type="Gene3D" id="3.30.360.10">
    <property type="entry name" value="Dihydrodipicolinate Reductase, domain 2"/>
    <property type="match status" value="1"/>
</dbReference>
<dbReference type="Proteomes" id="UP000651475">
    <property type="component" value="Unassembled WGS sequence"/>
</dbReference>
<organism evidence="3 4">
    <name type="scientific">Parabacteroides hominis</name>
    <dbReference type="NCBI Taxonomy" id="2763057"/>
    <lineage>
        <taxon>Bacteria</taxon>
        <taxon>Pseudomonadati</taxon>
        <taxon>Bacteroidota</taxon>
        <taxon>Bacteroidia</taxon>
        <taxon>Bacteroidales</taxon>
        <taxon>Tannerellaceae</taxon>
        <taxon>Parabacteroides</taxon>
    </lineage>
</organism>
<dbReference type="Gene3D" id="3.40.50.720">
    <property type="entry name" value="NAD(P)-binding Rossmann-like Domain"/>
    <property type="match status" value="1"/>
</dbReference>
<evidence type="ECO:0000259" key="1">
    <source>
        <dbReference type="Pfam" id="PF01408"/>
    </source>
</evidence>
<feature type="domain" description="Gfo/Idh/MocA-like oxidoreductase N-terminal" evidence="1">
    <location>
        <begin position="8"/>
        <end position="125"/>
    </location>
</feature>
<gene>
    <name evidence="3" type="ORF">H8S65_01180</name>
</gene>
<keyword evidence="4" id="KW-1185">Reference proteome</keyword>
<feature type="domain" description="GFO/IDH/MocA-like oxidoreductase" evidence="2">
    <location>
        <begin position="143"/>
        <end position="253"/>
    </location>
</feature>
<protein>
    <submittedName>
        <fullName evidence="3">Gfo/Idh/MocA family oxidoreductase</fullName>
    </submittedName>
</protein>
<dbReference type="PANTHER" id="PTHR43054">
    <property type="match status" value="1"/>
</dbReference>
<dbReference type="InterPro" id="IPR036291">
    <property type="entry name" value="NAD(P)-bd_dom_sf"/>
</dbReference>
<sequence>MEKHTGKVRFGVVGTNFITDWVIAGARQDDRFEGVAVYSRKQETADAFAAKHQIPYTFTSLEEMAKSPLIDAVYIASPNFLHAEQSILCMKHGKHVLCEKPFASNAREVREMIAASAKYDVTLMEAMKPTLTPNFRSVRDNLGRLGTIRRYFSCYCQYSSRYDKFKEGVVLNAFKPELSNGAMMDIGIYTVYPMVVLFGRPKKIDASGIILSSGADGQGAVNFEYEGMNATVLYSKIANSSLPTEIQGEDGNITLDRINIIGEVKYTPRLGAASGKGSSAEPQDISAVTDKDEYYYEVAEFIDLVLSGKRQSVINSHEHSLITLEIIDEVRRQLGIRYPADKC</sequence>
<evidence type="ECO:0000259" key="2">
    <source>
        <dbReference type="Pfam" id="PF22725"/>
    </source>
</evidence>
<dbReference type="RefSeq" id="WP_186928126.1">
    <property type="nucleotide sequence ID" value="NZ_JACOOJ010000001.1"/>
</dbReference>
<dbReference type="InterPro" id="IPR000683">
    <property type="entry name" value="Gfo/Idh/MocA-like_OxRdtase_N"/>
</dbReference>
<dbReference type="SUPFAM" id="SSF55347">
    <property type="entry name" value="Glyceraldehyde-3-phosphate dehydrogenase-like, C-terminal domain"/>
    <property type="match status" value="1"/>
</dbReference>
<comment type="caution">
    <text evidence="3">The sequence shown here is derived from an EMBL/GenBank/DDBJ whole genome shotgun (WGS) entry which is preliminary data.</text>
</comment>
<dbReference type="EMBL" id="JACOOJ010000001">
    <property type="protein sequence ID" value="MBC5631391.1"/>
    <property type="molecule type" value="Genomic_DNA"/>
</dbReference>